<reference evidence="1" key="1">
    <citation type="submission" date="2018-01" db="EMBL/GenBank/DDBJ databases">
        <authorList>
            <person name="Mao J.F."/>
        </authorList>
    </citation>
    <scope>NUCLEOTIDE SEQUENCE</scope>
    <source>
        <strain evidence="1">Huo1</strain>
        <tissue evidence="1">Leaf</tissue>
    </source>
</reference>
<dbReference type="SUPFAM" id="SSF55770">
    <property type="entry name" value="Profilin (actin-binding protein)"/>
    <property type="match status" value="1"/>
</dbReference>
<dbReference type="Pfam" id="PF00235">
    <property type="entry name" value="Profilin"/>
    <property type="match status" value="1"/>
</dbReference>
<dbReference type="PANTHER" id="PTHR36780">
    <property type="entry name" value="OS05G0241400 PROTEIN"/>
    <property type="match status" value="1"/>
</dbReference>
<dbReference type="InterPro" id="IPR036140">
    <property type="entry name" value="PFN_sf"/>
</dbReference>
<name>A0A8X8ZA96_SALSN</name>
<dbReference type="InterPro" id="IPR048278">
    <property type="entry name" value="PFN"/>
</dbReference>
<keyword evidence="2" id="KW-1185">Reference proteome</keyword>
<comment type="caution">
    <text evidence="1">The sequence shown here is derived from an EMBL/GenBank/DDBJ whole genome shotgun (WGS) entry which is preliminary data.</text>
</comment>
<dbReference type="GO" id="GO:0003779">
    <property type="term" value="F:actin binding"/>
    <property type="evidence" value="ECO:0007669"/>
    <property type="project" value="InterPro"/>
</dbReference>
<sequence>MDWNVVRRIWEKWAANNIGPSEKDLKAALLINYDPTGPSRLVSTIAEQEGIKADPIEISQFIGFVKRNKLQMETFFIGPNQYLVTSIHESWFCARSLNSSKQAGEGAIVMQTSAFLLVGLYDGSIGAASRAMMAVDQFAGQLCRRNY</sequence>
<evidence type="ECO:0008006" key="3">
    <source>
        <dbReference type="Google" id="ProtNLM"/>
    </source>
</evidence>
<accession>A0A8X8ZA96</accession>
<reference evidence="1" key="2">
    <citation type="submission" date="2020-08" db="EMBL/GenBank/DDBJ databases">
        <title>Plant Genome Project.</title>
        <authorList>
            <person name="Zhang R.-G."/>
        </authorList>
    </citation>
    <scope>NUCLEOTIDE SEQUENCE</scope>
    <source>
        <strain evidence="1">Huo1</strain>
        <tissue evidence="1">Leaf</tissue>
    </source>
</reference>
<dbReference type="Gene3D" id="3.30.450.30">
    <property type="entry name" value="Dynein light chain 2a, cytoplasmic"/>
    <property type="match status" value="1"/>
</dbReference>
<protein>
    <recommendedName>
        <fullName evidence="3">Pollen allergen Ole e 2</fullName>
    </recommendedName>
</protein>
<dbReference type="Proteomes" id="UP000298416">
    <property type="component" value="Unassembled WGS sequence"/>
</dbReference>
<organism evidence="1">
    <name type="scientific">Salvia splendens</name>
    <name type="common">Scarlet sage</name>
    <dbReference type="NCBI Taxonomy" id="180675"/>
    <lineage>
        <taxon>Eukaryota</taxon>
        <taxon>Viridiplantae</taxon>
        <taxon>Streptophyta</taxon>
        <taxon>Embryophyta</taxon>
        <taxon>Tracheophyta</taxon>
        <taxon>Spermatophyta</taxon>
        <taxon>Magnoliopsida</taxon>
        <taxon>eudicotyledons</taxon>
        <taxon>Gunneridae</taxon>
        <taxon>Pentapetalae</taxon>
        <taxon>asterids</taxon>
        <taxon>lamiids</taxon>
        <taxon>Lamiales</taxon>
        <taxon>Lamiaceae</taxon>
        <taxon>Nepetoideae</taxon>
        <taxon>Mentheae</taxon>
        <taxon>Salviinae</taxon>
        <taxon>Salvia</taxon>
        <taxon>Salvia subgen. Calosphace</taxon>
        <taxon>core Calosphace</taxon>
    </lineage>
</organism>
<proteinExistence type="predicted"/>
<dbReference type="PANTHER" id="PTHR36780:SF1">
    <property type="entry name" value="PROFILIN"/>
    <property type="match status" value="1"/>
</dbReference>
<evidence type="ECO:0000313" key="2">
    <source>
        <dbReference type="Proteomes" id="UP000298416"/>
    </source>
</evidence>
<evidence type="ECO:0000313" key="1">
    <source>
        <dbReference type="EMBL" id="KAG6397213.1"/>
    </source>
</evidence>
<dbReference type="AlphaFoldDB" id="A0A8X8ZA96"/>
<gene>
    <name evidence="1" type="ORF">SASPL_143379</name>
</gene>
<dbReference type="EMBL" id="PNBA02000016">
    <property type="protein sequence ID" value="KAG6397213.1"/>
    <property type="molecule type" value="Genomic_DNA"/>
</dbReference>